<accession>A0AB33IVG5</accession>
<feature type="domain" description="AAA" evidence="1">
    <location>
        <begin position="20"/>
        <end position="150"/>
    </location>
</feature>
<dbReference type="PANTHER" id="PTHR33295">
    <property type="entry name" value="ATPASE"/>
    <property type="match status" value="1"/>
</dbReference>
<keyword evidence="3" id="KW-0067">ATP-binding</keyword>
<keyword evidence="3" id="KW-0547">Nucleotide-binding</keyword>
<feature type="domain" description="DUF4143" evidence="2">
    <location>
        <begin position="197"/>
        <end position="354"/>
    </location>
</feature>
<dbReference type="Pfam" id="PF13635">
    <property type="entry name" value="DUF4143"/>
    <property type="match status" value="1"/>
</dbReference>
<proteinExistence type="predicted"/>
<dbReference type="EMBL" id="AP035786">
    <property type="protein sequence ID" value="BFO73773.1"/>
    <property type="molecule type" value="Genomic_DNA"/>
</dbReference>
<name>A0AB33IVG5_9BACT</name>
<dbReference type="InterPro" id="IPR027417">
    <property type="entry name" value="P-loop_NTPase"/>
</dbReference>
<evidence type="ECO:0000313" key="3">
    <source>
        <dbReference type="EMBL" id="BFO73773.1"/>
    </source>
</evidence>
<dbReference type="Pfam" id="PF13173">
    <property type="entry name" value="AAA_14"/>
    <property type="match status" value="1"/>
</dbReference>
<organism evidence="3">
    <name type="scientific">Prevotella sp. GTC17254</name>
    <dbReference type="NCBI Taxonomy" id="3236794"/>
    <lineage>
        <taxon>Bacteria</taxon>
        <taxon>Pseudomonadati</taxon>
        <taxon>Bacteroidota</taxon>
        <taxon>Bacteroidia</taxon>
        <taxon>Bacteroidales</taxon>
        <taxon>Prevotellaceae</taxon>
        <taxon>Prevotella</taxon>
    </lineage>
</organism>
<dbReference type="PANTHER" id="PTHR33295:SF18">
    <property type="entry name" value="AAA+ ATPASE DOMAIN-CONTAINING PROTEIN"/>
    <property type="match status" value="1"/>
</dbReference>
<dbReference type="SUPFAM" id="SSF52540">
    <property type="entry name" value="P-loop containing nucleoside triphosphate hydrolases"/>
    <property type="match status" value="1"/>
</dbReference>
<evidence type="ECO:0000259" key="2">
    <source>
        <dbReference type="Pfam" id="PF13635"/>
    </source>
</evidence>
<gene>
    <name evidence="3" type="ORF">GTC17254_13700</name>
</gene>
<dbReference type="AlphaFoldDB" id="A0AB33IVG5"/>
<sequence length="417" mass="48122">MVFERKHYLNLLQDADGNGMIKVITGIRRCGKSFLLFKLFRKRLIERGVHEDHIIQVNLEDRRNKKLRDPDALLEHIDSLMIDADKYYIMLDEVQLVNEFEDVLNSYLGVPNAEVYVTGSNAKFLSKDIVTEFRGRGWEIQIHPLSFAEYYEVVGGEKAEAMELYNKYGGLPAVAGLEKPENKENYLREIFETVYLRDVLDRNHLKNAAGLRELVRILASIMGSSTNVRRITNTFKTAVGIDITPATISKYIECLQDAFIISEALRYDVKGRKYIGTETKYYFEDIGIRNAVVGFRQLEPTHAMENVVYNDLRRNGFSVDVGLVESFRRDGEGKLQRRNLEIDFIVNRHDERLYIQSAYALPSKEKVEQEQASLLQISDGFRKIIIAGDRYSSGYNENGILVVSLYDFLLEKIDLWK</sequence>
<dbReference type="GO" id="GO:0005524">
    <property type="term" value="F:ATP binding"/>
    <property type="evidence" value="ECO:0007669"/>
    <property type="project" value="UniProtKB-KW"/>
</dbReference>
<dbReference type="InterPro" id="IPR025420">
    <property type="entry name" value="DUF4143"/>
</dbReference>
<dbReference type="InterPro" id="IPR041682">
    <property type="entry name" value="AAA_14"/>
</dbReference>
<protein>
    <submittedName>
        <fullName evidence="3">ATP-binding protein</fullName>
    </submittedName>
</protein>
<reference evidence="3" key="1">
    <citation type="submission" date="2024-07" db="EMBL/GenBank/DDBJ databases">
        <title>Complete genome sequence of Prevotella sp. YM-2024 GTC17254.</title>
        <authorList>
            <person name="Hayashi M."/>
            <person name="Muto Y."/>
            <person name="Tanaka K."/>
            <person name="Niwa H."/>
        </authorList>
    </citation>
    <scope>NUCLEOTIDE SEQUENCE</scope>
    <source>
        <strain evidence="3">GTC17254</strain>
    </source>
</reference>
<evidence type="ECO:0000259" key="1">
    <source>
        <dbReference type="Pfam" id="PF13173"/>
    </source>
</evidence>